<comment type="caution">
    <text evidence="7">The sequence shown here is derived from an EMBL/GenBank/DDBJ whole genome shotgun (WGS) entry which is preliminary data.</text>
</comment>
<keyword evidence="8" id="KW-1185">Reference proteome</keyword>
<dbReference type="PROSITE" id="PS50893">
    <property type="entry name" value="ABC_TRANSPORTER_2"/>
    <property type="match status" value="1"/>
</dbReference>
<dbReference type="InterPro" id="IPR003439">
    <property type="entry name" value="ABC_transporter-like_ATP-bd"/>
</dbReference>
<protein>
    <submittedName>
        <fullName evidence="7">ABC-2 type transport system ATP-binding protein</fullName>
    </submittedName>
</protein>
<dbReference type="AlphaFoldDB" id="A0A7W7MRY2"/>
<sequence>MLRIDNLTKVYRRGVRANADISLEAAAGEVIGLLGHNGAGKSTLLGQVVGLVRPTAGRITLLGRDPVAEPAWARSVCSFQPQAQAPLMGVTTRQAIEIAGRIRGGGHRAVRRRTAELLAALDIEEWADRPGERLSGGVRRLTAFCMAIVEPGGLVMLDEPTNDVDPVRRRLLWEQVRALAADGRAVVLVTHNIAEAERAIDRVVVLRHGRVTAAGTPATLAAGHEMSLELTLPADPPLPSWALRADRAGDRLTVGVAGPDAHLAVAWARSLTARYSLNPVSLEDVYLALSDDPEVDRDAALVP</sequence>
<dbReference type="PANTHER" id="PTHR42711:SF19">
    <property type="entry name" value="DOXORUBICIN RESISTANCE ATP-BINDING PROTEIN DRRA"/>
    <property type="match status" value="1"/>
</dbReference>
<evidence type="ECO:0000256" key="1">
    <source>
        <dbReference type="ARBA" id="ARBA00004202"/>
    </source>
</evidence>
<dbReference type="Gene3D" id="3.40.50.300">
    <property type="entry name" value="P-loop containing nucleotide triphosphate hydrolases"/>
    <property type="match status" value="1"/>
</dbReference>
<feature type="domain" description="ABC transporter" evidence="6">
    <location>
        <begin position="2"/>
        <end position="233"/>
    </location>
</feature>
<dbReference type="Pfam" id="PF00005">
    <property type="entry name" value="ABC_tran"/>
    <property type="match status" value="1"/>
</dbReference>
<dbReference type="InterPro" id="IPR027417">
    <property type="entry name" value="P-loop_NTPase"/>
</dbReference>
<comment type="subcellular location">
    <subcellularLocation>
        <location evidence="1">Cell membrane</location>
        <topology evidence="1">Peripheral membrane protein</topology>
    </subcellularLocation>
</comment>
<dbReference type="PANTHER" id="PTHR42711">
    <property type="entry name" value="ABC TRANSPORTER ATP-BINDING PROTEIN"/>
    <property type="match status" value="1"/>
</dbReference>
<evidence type="ECO:0000256" key="5">
    <source>
        <dbReference type="ARBA" id="ARBA00023251"/>
    </source>
</evidence>
<dbReference type="GO" id="GO:0046677">
    <property type="term" value="P:response to antibiotic"/>
    <property type="evidence" value="ECO:0007669"/>
    <property type="project" value="UniProtKB-KW"/>
</dbReference>
<dbReference type="RefSeq" id="WP_184995305.1">
    <property type="nucleotide sequence ID" value="NZ_BOMK01000066.1"/>
</dbReference>
<dbReference type="InterPro" id="IPR003593">
    <property type="entry name" value="AAA+_ATPase"/>
</dbReference>
<evidence type="ECO:0000313" key="8">
    <source>
        <dbReference type="Proteomes" id="UP000578112"/>
    </source>
</evidence>
<evidence type="ECO:0000259" key="6">
    <source>
        <dbReference type="PROSITE" id="PS50893"/>
    </source>
</evidence>
<evidence type="ECO:0000313" key="7">
    <source>
        <dbReference type="EMBL" id="MBB4764075.1"/>
    </source>
</evidence>
<evidence type="ECO:0000256" key="3">
    <source>
        <dbReference type="ARBA" id="ARBA00022741"/>
    </source>
</evidence>
<accession>A0A7W7MRY2</accession>
<dbReference type="Proteomes" id="UP000578112">
    <property type="component" value="Unassembled WGS sequence"/>
</dbReference>
<evidence type="ECO:0000256" key="2">
    <source>
        <dbReference type="ARBA" id="ARBA00022448"/>
    </source>
</evidence>
<keyword evidence="5" id="KW-0046">Antibiotic resistance</keyword>
<keyword evidence="2" id="KW-0813">Transport</keyword>
<dbReference type="GO" id="GO:0005886">
    <property type="term" value="C:plasma membrane"/>
    <property type="evidence" value="ECO:0007669"/>
    <property type="project" value="UniProtKB-SubCell"/>
</dbReference>
<evidence type="ECO:0000256" key="4">
    <source>
        <dbReference type="ARBA" id="ARBA00022840"/>
    </source>
</evidence>
<name>A0A7W7MRY2_9ACTN</name>
<dbReference type="SUPFAM" id="SSF52540">
    <property type="entry name" value="P-loop containing nucleoside triphosphate hydrolases"/>
    <property type="match status" value="1"/>
</dbReference>
<dbReference type="SMART" id="SM00382">
    <property type="entry name" value="AAA"/>
    <property type="match status" value="1"/>
</dbReference>
<gene>
    <name evidence="7" type="ORF">BJ971_004631</name>
</gene>
<keyword evidence="3" id="KW-0547">Nucleotide-binding</keyword>
<reference evidence="7 8" key="1">
    <citation type="submission" date="2020-08" db="EMBL/GenBank/DDBJ databases">
        <title>Sequencing the genomes of 1000 actinobacteria strains.</title>
        <authorList>
            <person name="Klenk H.-P."/>
        </authorList>
    </citation>
    <scope>NUCLEOTIDE SEQUENCE [LARGE SCALE GENOMIC DNA]</scope>
    <source>
        <strain evidence="7 8">DSM 43149</strain>
    </source>
</reference>
<dbReference type="GO" id="GO:0005524">
    <property type="term" value="F:ATP binding"/>
    <property type="evidence" value="ECO:0007669"/>
    <property type="project" value="UniProtKB-KW"/>
</dbReference>
<proteinExistence type="predicted"/>
<keyword evidence="4 7" id="KW-0067">ATP-binding</keyword>
<dbReference type="EMBL" id="JACHNH010000001">
    <property type="protein sequence ID" value="MBB4764075.1"/>
    <property type="molecule type" value="Genomic_DNA"/>
</dbReference>
<dbReference type="GO" id="GO:0016887">
    <property type="term" value="F:ATP hydrolysis activity"/>
    <property type="evidence" value="ECO:0007669"/>
    <property type="project" value="InterPro"/>
</dbReference>
<dbReference type="InterPro" id="IPR050763">
    <property type="entry name" value="ABC_transporter_ATP-binding"/>
</dbReference>
<organism evidence="7 8">
    <name type="scientific">Actinoplanes digitatis</name>
    <dbReference type="NCBI Taxonomy" id="1868"/>
    <lineage>
        <taxon>Bacteria</taxon>
        <taxon>Bacillati</taxon>
        <taxon>Actinomycetota</taxon>
        <taxon>Actinomycetes</taxon>
        <taxon>Micromonosporales</taxon>
        <taxon>Micromonosporaceae</taxon>
        <taxon>Actinoplanes</taxon>
    </lineage>
</organism>